<dbReference type="Gene3D" id="3.40.50.300">
    <property type="entry name" value="P-loop containing nucleotide triphosphate hydrolases"/>
    <property type="match status" value="1"/>
</dbReference>
<proteinExistence type="predicted"/>
<evidence type="ECO:0000313" key="3">
    <source>
        <dbReference type="Proteomes" id="UP001442364"/>
    </source>
</evidence>
<keyword evidence="2" id="KW-0808">Transferase</keyword>
<reference evidence="2 3" key="1">
    <citation type="submission" date="2024-03" db="EMBL/GenBank/DDBJ databases">
        <title>Human intestinal bacterial collection.</title>
        <authorList>
            <person name="Pauvert C."/>
            <person name="Hitch T.C.A."/>
            <person name="Clavel T."/>
        </authorList>
    </citation>
    <scope>NUCLEOTIDE SEQUENCE [LARGE SCALE GENOMIC DNA]</scope>
    <source>
        <strain evidence="2 3">CLA-AA-H255</strain>
    </source>
</reference>
<dbReference type="RefSeq" id="WP_349153881.1">
    <property type="nucleotide sequence ID" value="NZ_JBBMER010000010.1"/>
</dbReference>
<keyword evidence="3" id="KW-1185">Reference proteome</keyword>
<sequence>MDNCYLDALAVITFFKMSDKKHLFITGDRGSGKSYLLNNILNQLEETMDMSDFFNFNYLISRRTDTPEVVIKSNLIDDGKEYVIGRPRTLTPVSPKKGNNMTSVEDGFINCACPAIKKHLMTSADSVFVIDELGYLESSCIPFQESIKSLLDNSRVLSVIRKQSTEFLDSIKSRSDVLLIDIDNTFSSISCIIMASGMSKRFGTNKLLASFNNNTLFENTINISRFADFYETLAVTRHDELVQICEQEHIHCIKHSMPYRNDMVRLGVSRILKETNRHKSCCTQGILFLPSDQPLITKTSLQLLCLLFIYYNSSYFACNSTDKSSNANNNYFNNNSKICRLAFNGTPGSPVIFPARYYDELMNLPQGKGGGFIAKKHPAQVVLVPAQDEYELYDIDTPDDLIRLSRYLR</sequence>
<dbReference type="SUPFAM" id="SSF52540">
    <property type="entry name" value="P-loop containing nucleoside triphosphate hydrolases"/>
    <property type="match status" value="1"/>
</dbReference>
<dbReference type="Gene3D" id="3.90.550.10">
    <property type="entry name" value="Spore Coat Polysaccharide Biosynthesis Protein SpsA, Chain A"/>
    <property type="match status" value="1"/>
</dbReference>
<gene>
    <name evidence="2" type="ORF">WMO14_11790</name>
</gene>
<dbReference type="InterPro" id="IPR004948">
    <property type="entry name" value="Nuc-triphosphatase_THEP1"/>
</dbReference>
<dbReference type="PANTHER" id="PTHR43777:SF1">
    <property type="entry name" value="MOLYBDENUM COFACTOR CYTIDYLYLTRANSFERASE"/>
    <property type="match status" value="1"/>
</dbReference>
<dbReference type="PANTHER" id="PTHR43777">
    <property type="entry name" value="MOLYBDENUM COFACTOR CYTIDYLYLTRANSFERASE"/>
    <property type="match status" value="1"/>
</dbReference>
<dbReference type="InterPro" id="IPR027417">
    <property type="entry name" value="P-loop_NTPase"/>
</dbReference>
<dbReference type="Pfam" id="PF03266">
    <property type="entry name" value="NTPase_1"/>
    <property type="match status" value="1"/>
</dbReference>
<organism evidence="2 3">
    <name type="scientific">[Lactobacillus] rogosae</name>
    <dbReference type="NCBI Taxonomy" id="706562"/>
    <lineage>
        <taxon>Bacteria</taxon>
        <taxon>Bacillati</taxon>
        <taxon>Bacillota</taxon>
        <taxon>Clostridia</taxon>
        <taxon>Lachnospirales</taxon>
        <taxon>Lachnospiraceae</taxon>
        <taxon>Lachnospira</taxon>
    </lineage>
</organism>
<feature type="domain" description="MobA-like NTP transferase" evidence="1">
    <location>
        <begin position="191"/>
        <end position="377"/>
    </location>
</feature>
<protein>
    <submittedName>
        <fullName evidence="2">NTP transferase domain-containing protein</fullName>
    </submittedName>
</protein>
<dbReference type="InterPro" id="IPR025877">
    <property type="entry name" value="MobA-like_NTP_Trfase"/>
</dbReference>
<dbReference type="SUPFAM" id="SSF53448">
    <property type="entry name" value="Nucleotide-diphospho-sugar transferases"/>
    <property type="match status" value="1"/>
</dbReference>
<dbReference type="CDD" id="cd04182">
    <property type="entry name" value="GT_2_like_f"/>
    <property type="match status" value="1"/>
</dbReference>
<dbReference type="InterPro" id="IPR029044">
    <property type="entry name" value="Nucleotide-diphossugar_trans"/>
</dbReference>
<dbReference type="EMBL" id="JBBMER010000010">
    <property type="protein sequence ID" value="MEQ2380538.1"/>
    <property type="molecule type" value="Genomic_DNA"/>
</dbReference>
<evidence type="ECO:0000259" key="1">
    <source>
        <dbReference type="Pfam" id="PF12804"/>
    </source>
</evidence>
<dbReference type="Proteomes" id="UP001442364">
    <property type="component" value="Unassembled WGS sequence"/>
</dbReference>
<dbReference type="GO" id="GO:0016740">
    <property type="term" value="F:transferase activity"/>
    <property type="evidence" value="ECO:0007669"/>
    <property type="project" value="UniProtKB-KW"/>
</dbReference>
<dbReference type="Pfam" id="PF12804">
    <property type="entry name" value="NTP_transf_3"/>
    <property type="match status" value="1"/>
</dbReference>
<name>A0ABV1BYJ1_9FIRM</name>
<comment type="caution">
    <text evidence="2">The sequence shown here is derived from an EMBL/GenBank/DDBJ whole genome shotgun (WGS) entry which is preliminary data.</text>
</comment>
<evidence type="ECO:0000313" key="2">
    <source>
        <dbReference type="EMBL" id="MEQ2380538.1"/>
    </source>
</evidence>
<accession>A0ABV1BYJ1</accession>